<accession>A0A846XTR6</accession>
<name>A0A846XTR6_9NOCA</name>
<evidence type="ECO:0000313" key="2">
    <source>
        <dbReference type="EMBL" id="NKY50017.1"/>
    </source>
</evidence>
<evidence type="ECO:0000256" key="1">
    <source>
        <dbReference type="SAM" id="SignalP"/>
    </source>
</evidence>
<feature type="chain" id="PRO_5032574076" evidence="1">
    <location>
        <begin position="22"/>
        <end position="48"/>
    </location>
</feature>
<keyword evidence="1" id="KW-0732">Signal</keyword>
<keyword evidence="3" id="KW-1185">Reference proteome</keyword>
<evidence type="ECO:0000313" key="3">
    <source>
        <dbReference type="Proteomes" id="UP000565711"/>
    </source>
</evidence>
<dbReference type="EMBL" id="JAAXOP010000003">
    <property type="protein sequence ID" value="NKY50017.1"/>
    <property type="molecule type" value="Genomic_DNA"/>
</dbReference>
<dbReference type="AlphaFoldDB" id="A0A846XTR6"/>
<protein>
    <submittedName>
        <fullName evidence="2">Uncharacterized protein</fullName>
    </submittedName>
</protein>
<gene>
    <name evidence="2" type="ORF">HGA08_07305</name>
</gene>
<feature type="signal peptide" evidence="1">
    <location>
        <begin position="1"/>
        <end position="21"/>
    </location>
</feature>
<dbReference type="RefSeq" id="WP_157102767.1">
    <property type="nucleotide sequence ID" value="NZ_JAAXOP010000003.1"/>
</dbReference>
<dbReference type="Proteomes" id="UP000565711">
    <property type="component" value="Unassembled WGS sequence"/>
</dbReference>
<comment type="caution">
    <text evidence="2">The sequence shown here is derived from an EMBL/GenBank/DDBJ whole genome shotgun (WGS) entry which is preliminary data.</text>
</comment>
<organism evidence="2 3">
    <name type="scientific">Nocardia vermiculata</name>
    <dbReference type="NCBI Taxonomy" id="257274"/>
    <lineage>
        <taxon>Bacteria</taxon>
        <taxon>Bacillati</taxon>
        <taxon>Actinomycetota</taxon>
        <taxon>Actinomycetes</taxon>
        <taxon>Mycobacteriales</taxon>
        <taxon>Nocardiaceae</taxon>
        <taxon>Nocardia</taxon>
    </lineage>
</organism>
<reference evidence="2 3" key="1">
    <citation type="submission" date="2020-04" db="EMBL/GenBank/DDBJ databases">
        <title>MicrobeNet Type strains.</title>
        <authorList>
            <person name="Nicholson A.C."/>
        </authorList>
    </citation>
    <scope>NUCLEOTIDE SEQUENCE [LARGE SCALE GENOMIC DNA]</scope>
    <source>
        <strain evidence="2 3">JCM 12354</strain>
    </source>
</reference>
<sequence length="48" mass="5038">MNTVVEFLVVAAMLAVFVAMAASGAIAAAAPRSLVAIPVRAQDRVRRR</sequence>
<proteinExistence type="predicted"/>